<keyword evidence="2" id="KW-1185">Reference proteome</keyword>
<accession>A0ACC2P2V2</accession>
<dbReference type="Proteomes" id="UP001239111">
    <property type="component" value="Chromosome 2"/>
</dbReference>
<evidence type="ECO:0000313" key="2">
    <source>
        <dbReference type="Proteomes" id="UP001239111"/>
    </source>
</evidence>
<evidence type="ECO:0000313" key="1">
    <source>
        <dbReference type="EMBL" id="KAJ8677766.1"/>
    </source>
</evidence>
<comment type="caution">
    <text evidence="1">The sequence shown here is derived from an EMBL/GenBank/DDBJ whole genome shotgun (WGS) entry which is preliminary data.</text>
</comment>
<proteinExistence type="predicted"/>
<reference evidence="1" key="1">
    <citation type="submission" date="2023-04" db="EMBL/GenBank/DDBJ databases">
        <title>A chromosome-level genome assembly of the parasitoid wasp Eretmocerus hayati.</title>
        <authorList>
            <person name="Zhong Y."/>
            <person name="Liu S."/>
            <person name="Liu Y."/>
        </authorList>
    </citation>
    <scope>NUCLEOTIDE SEQUENCE</scope>
    <source>
        <strain evidence="1">ZJU_SS_LIU_2023</strain>
    </source>
</reference>
<name>A0ACC2P2V2_9HYME</name>
<dbReference type="EMBL" id="CM056742">
    <property type="protein sequence ID" value="KAJ8677766.1"/>
    <property type="molecule type" value="Genomic_DNA"/>
</dbReference>
<sequence length="126" mass="14065">MKINDIDLELFSNIESERTNVSDLDQLAEIIQRGGNVNAKNEIGDPLIYVATKNVSLRTVKFLLSHGAEPNCHNHEGNSLLALAVSYDSHKLSEFDIFQVLIEFGADINIVNNKNQNVLWVSQNTV</sequence>
<protein>
    <submittedName>
        <fullName evidence="1">Uncharacterized protein</fullName>
    </submittedName>
</protein>
<organism evidence="1 2">
    <name type="scientific">Eretmocerus hayati</name>
    <dbReference type="NCBI Taxonomy" id="131215"/>
    <lineage>
        <taxon>Eukaryota</taxon>
        <taxon>Metazoa</taxon>
        <taxon>Ecdysozoa</taxon>
        <taxon>Arthropoda</taxon>
        <taxon>Hexapoda</taxon>
        <taxon>Insecta</taxon>
        <taxon>Pterygota</taxon>
        <taxon>Neoptera</taxon>
        <taxon>Endopterygota</taxon>
        <taxon>Hymenoptera</taxon>
        <taxon>Apocrita</taxon>
        <taxon>Proctotrupomorpha</taxon>
        <taxon>Chalcidoidea</taxon>
        <taxon>Aphelinidae</taxon>
        <taxon>Aphelininae</taxon>
        <taxon>Eretmocerus</taxon>
    </lineage>
</organism>
<gene>
    <name evidence="1" type="ORF">QAD02_013553</name>
</gene>